<evidence type="ECO:0000313" key="10">
    <source>
        <dbReference type="Proteomes" id="UP000177652"/>
    </source>
</evidence>
<dbReference type="PROSITE" id="PS50850">
    <property type="entry name" value="MFS"/>
    <property type="match status" value="1"/>
</dbReference>
<evidence type="ECO:0000256" key="1">
    <source>
        <dbReference type="ARBA" id="ARBA00004651"/>
    </source>
</evidence>
<reference evidence="9 10" key="1">
    <citation type="journal article" date="2016" name="Nat. Commun.">
        <title>Thousands of microbial genomes shed light on interconnected biogeochemical processes in an aquifer system.</title>
        <authorList>
            <person name="Anantharaman K."/>
            <person name="Brown C.T."/>
            <person name="Hug L.A."/>
            <person name="Sharon I."/>
            <person name="Castelle C.J."/>
            <person name="Probst A.J."/>
            <person name="Thomas B.C."/>
            <person name="Singh A."/>
            <person name="Wilkins M.J."/>
            <person name="Karaoz U."/>
            <person name="Brodie E.L."/>
            <person name="Williams K.H."/>
            <person name="Hubbard S.S."/>
            <person name="Banfield J.F."/>
        </authorList>
    </citation>
    <scope>NUCLEOTIDE SEQUENCE [LARGE SCALE GENOMIC DNA]</scope>
</reference>
<dbReference type="Gene3D" id="1.20.1250.20">
    <property type="entry name" value="MFS general substrate transporter like domains"/>
    <property type="match status" value="1"/>
</dbReference>
<feature type="transmembrane region" description="Helical" evidence="7">
    <location>
        <begin position="218"/>
        <end position="243"/>
    </location>
</feature>
<feature type="transmembrane region" description="Helical" evidence="7">
    <location>
        <begin position="316"/>
        <end position="338"/>
    </location>
</feature>
<feature type="transmembrane region" description="Helical" evidence="7">
    <location>
        <begin position="173"/>
        <end position="197"/>
    </location>
</feature>
<dbReference type="CDD" id="cd06173">
    <property type="entry name" value="MFS_MefA_like"/>
    <property type="match status" value="1"/>
</dbReference>
<proteinExistence type="predicted"/>
<dbReference type="AlphaFoldDB" id="A0A1F6DWP8"/>
<feature type="transmembrane region" description="Helical" evidence="7">
    <location>
        <begin position="379"/>
        <end position="397"/>
    </location>
</feature>
<evidence type="ECO:0000256" key="4">
    <source>
        <dbReference type="ARBA" id="ARBA00022692"/>
    </source>
</evidence>
<comment type="caution">
    <text evidence="9">The sequence shown here is derived from an EMBL/GenBank/DDBJ whole genome shotgun (WGS) entry which is preliminary data.</text>
</comment>
<gene>
    <name evidence="9" type="ORF">A3D71_00575</name>
</gene>
<feature type="domain" description="Major facilitator superfamily (MFS) profile" evidence="8">
    <location>
        <begin position="1"/>
        <end position="404"/>
    </location>
</feature>
<comment type="subcellular location">
    <subcellularLocation>
        <location evidence="1">Cell membrane</location>
        <topology evidence="1">Multi-pass membrane protein</topology>
    </subcellularLocation>
</comment>
<dbReference type="SUPFAM" id="SSF103473">
    <property type="entry name" value="MFS general substrate transporter"/>
    <property type="match status" value="1"/>
</dbReference>
<feature type="transmembrane region" description="Helical" evidence="7">
    <location>
        <begin position="20"/>
        <end position="46"/>
    </location>
</feature>
<feature type="transmembrane region" description="Helical" evidence="7">
    <location>
        <begin position="350"/>
        <end position="373"/>
    </location>
</feature>
<dbReference type="PANTHER" id="PTHR23513">
    <property type="entry name" value="INTEGRAL MEMBRANE EFFLUX PROTEIN-RELATED"/>
    <property type="match status" value="1"/>
</dbReference>
<accession>A0A1F6DWP8</accession>
<evidence type="ECO:0000256" key="7">
    <source>
        <dbReference type="SAM" id="Phobius"/>
    </source>
</evidence>
<evidence type="ECO:0000256" key="5">
    <source>
        <dbReference type="ARBA" id="ARBA00022989"/>
    </source>
</evidence>
<organism evidence="9 10">
    <name type="scientific">Candidatus Kaiserbacteria bacterium RIFCSPHIGHO2_02_FULL_55_20</name>
    <dbReference type="NCBI Taxonomy" id="1798497"/>
    <lineage>
        <taxon>Bacteria</taxon>
        <taxon>Candidatus Kaiseribacteriota</taxon>
    </lineage>
</organism>
<sequence length="427" mass="45633">MEALKQFSTQTFSSLKIRNYRLYFIGQGLSQVGSWMQIVALGWLVLTLTDSGTQLGIILAFRFFPQLVGGPFGGIPADRYSKRTILLVTQSASALVAFAIGTLVFTNVITMWMLYAFALILGVINLFDHPTRQVFVHEMVGPENLRNAVTLNSTVANLARAVGPMIAGSVIVSIGIAACYFANALSFIAVIAMLLFMDEKEMHKKERKEKPRGHLLESVSYAASVPVIKTVLIAMAVIGTLAYEFQVSLPLLAQGTFAGVAADYAALLSAMGAGSVAGGLFAASRVKVAPHEFVASAFFFGLSIVVTAIMPTLSLAIVGMVFVGFFSINLTSLGNTMIQLAAAPHMRGQVMSLWSMAIFGSTLVGAPFVGLIGEYIGPRWGLAVGGVAAMAAAVYAARTLLQTDWLRTVSEKVEVKAQEVEAENLKL</sequence>
<evidence type="ECO:0000256" key="2">
    <source>
        <dbReference type="ARBA" id="ARBA00022448"/>
    </source>
</evidence>
<keyword evidence="3" id="KW-1003">Cell membrane</keyword>
<keyword evidence="5 7" id="KW-1133">Transmembrane helix</keyword>
<dbReference type="InterPro" id="IPR020846">
    <property type="entry name" value="MFS_dom"/>
</dbReference>
<dbReference type="InterPro" id="IPR036259">
    <property type="entry name" value="MFS_trans_sf"/>
</dbReference>
<feature type="transmembrane region" description="Helical" evidence="7">
    <location>
        <begin position="293"/>
        <end position="310"/>
    </location>
</feature>
<keyword evidence="4 7" id="KW-0812">Transmembrane</keyword>
<dbReference type="GO" id="GO:0005886">
    <property type="term" value="C:plasma membrane"/>
    <property type="evidence" value="ECO:0007669"/>
    <property type="project" value="UniProtKB-SubCell"/>
</dbReference>
<dbReference type="Pfam" id="PF05977">
    <property type="entry name" value="MFS_3"/>
    <property type="match status" value="1"/>
</dbReference>
<dbReference type="Proteomes" id="UP000177652">
    <property type="component" value="Unassembled WGS sequence"/>
</dbReference>
<dbReference type="STRING" id="1798497.A3D71_00575"/>
<keyword evidence="2" id="KW-0813">Transport</keyword>
<evidence type="ECO:0000256" key="6">
    <source>
        <dbReference type="ARBA" id="ARBA00023136"/>
    </source>
</evidence>
<protein>
    <recommendedName>
        <fullName evidence="8">Major facilitator superfamily (MFS) profile domain-containing protein</fullName>
    </recommendedName>
</protein>
<evidence type="ECO:0000259" key="8">
    <source>
        <dbReference type="PROSITE" id="PS50850"/>
    </source>
</evidence>
<dbReference type="PANTHER" id="PTHR23513:SF11">
    <property type="entry name" value="STAPHYLOFERRIN A TRANSPORTER"/>
    <property type="match status" value="1"/>
</dbReference>
<keyword evidence="6 7" id="KW-0472">Membrane</keyword>
<evidence type="ECO:0000313" key="9">
    <source>
        <dbReference type="EMBL" id="OGG65851.1"/>
    </source>
</evidence>
<evidence type="ECO:0000256" key="3">
    <source>
        <dbReference type="ARBA" id="ARBA00022475"/>
    </source>
</evidence>
<feature type="transmembrane region" description="Helical" evidence="7">
    <location>
        <begin position="255"/>
        <end position="281"/>
    </location>
</feature>
<dbReference type="InterPro" id="IPR010290">
    <property type="entry name" value="TM_effector"/>
</dbReference>
<dbReference type="EMBL" id="MFLK01000029">
    <property type="protein sequence ID" value="OGG65851.1"/>
    <property type="molecule type" value="Genomic_DNA"/>
</dbReference>
<feature type="transmembrane region" description="Helical" evidence="7">
    <location>
        <begin position="52"/>
        <end position="72"/>
    </location>
</feature>
<name>A0A1F6DWP8_9BACT</name>
<dbReference type="GO" id="GO:0022857">
    <property type="term" value="F:transmembrane transporter activity"/>
    <property type="evidence" value="ECO:0007669"/>
    <property type="project" value="InterPro"/>
</dbReference>